<dbReference type="Proteomes" id="UP000013827">
    <property type="component" value="Unassembled WGS sequence"/>
</dbReference>
<dbReference type="InterPro" id="IPR027417">
    <property type="entry name" value="P-loop_NTPase"/>
</dbReference>
<feature type="compositionally biased region" description="Basic and acidic residues" evidence="10">
    <location>
        <begin position="322"/>
        <end position="333"/>
    </location>
</feature>
<keyword evidence="9" id="KW-0325">Glycoprotein</keyword>
<dbReference type="EnsemblProtists" id="EOD09560">
    <property type="protein sequence ID" value="EOD09560"/>
    <property type="gene ID" value="EMIHUDRAFT_198060"/>
</dbReference>
<dbReference type="KEGG" id="ehx:EMIHUDRAFT_198060"/>
<dbReference type="Pfam" id="PF06990">
    <property type="entry name" value="Gal-3-0_sulfotr"/>
    <property type="match status" value="2"/>
</dbReference>
<comment type="similarity">
    <text evidence="2">Belongs to the galactose-3-O-sulfotransferase family.</text>
</comment>
<dbReference type="SUPFAM" id="SSF52540">
    <property type="entry name" value="P-loop containing nucleoside triphosphate hydrolases"/>
    <property type="match status" value="1"/>
</dbReference>
<evidence type="ECO:0000256" key="4">
    <source>
        <dbReference type="ARBA" id="ARBA00022692"/>
    </source>
</evidence>
<evidence type="ECO:0000256" key="6">
    <source>
        <dbReference type="ARBA" id="ARBA00022989"/>
    </source>
</evidence>
<dbReference type="Gene3D" id="3.40.50.300">
    <property type="entry name" value="P-loop containing nucleotide triphosphate hydrolases"/>
    <property type="match status" value="2"/>
</dbReference>
<comment type="subcellular location">
    <subcellularLocation>
        <location evidence="1">Golgi apparatus membrane</location>
        <topology evidence="1">Single-pass type II membrane protein</topology>
    </subcellularLocation>
</comment>
<feature type="compositionally biased region" description="Low complexity" evidence="10">
    <location>
        <begin position="312"/>
        <end position="321"/>
    </location>
</feature>
<dbReference type="AlphaFoldDB" id="A0A0D3IE75"/>
<keyword evidence="3" id="KW-0808">Transferase</keyword>
<name>A0A0D3IE75_EMIH1</name>
<keyword evidence="12" id="KW-1185">Reference proteome</keyword>
<feature type="region of interest" description="Disordered" evidence="10">
    <location>
        <begin position="307"/>
        <end position="333"/>
    </location>
</feature>
<dbReference type="GO" id="GO:0009247">
    <property type="term" value="P:glycolipid biosynthetic process"/>
    <property type="evidence" value="ECO:0007669"/>
    <property type="project" value="InterPro"/>
</dbReference>
<dbReference type="PANTHER" id="PTHR14647">
    <property type="entry name" value="GALACTOSE-3-O-SULFOTRANSFERASE"/>
    <property type="match status" value="1"/>
</dbReference>
<dbReference type="HOGENOM" id="CLU_040616_0_0_1"/>
<keyword evidence="5" id="KW-0735">Signal-anchor</keyword>
<dbReference type="InterPro" id="IPR009729">
    <property type="entry name" value="Gal-3-0_sulfotransfrase"/>
</dbReference>
<evidence type="ECO:0000256" key="2">
    <source>
        <dbReference type="ARBA" id="ARBA00008124"/>
    </source>
</evidence>
<evidence type="ECO:0000256" key="1">
    <source>
        <dbReference type="ARBA" id="ARBA00004323"/>
    </source>
</evidence>
<dbReference type="RefSeq" id="XP_005761989.1">
    <property type="nucleotide sequence ID" value="XM_005761932.1"/>
</dbReference>
<reference evidence="12" key="1">
    <citation type="journal article" date="2013" name="Nature">
        <title>Pan genome of the phytoplankton Emiliania underpins its global distribution.</title>
        <authorList>
            <person name="Read B.A."/>
            <person name="Kegel J."/>
            <person name="Klute M.J."/>
            <person name="Kuo A."/>
            <person name="Lefebvre S.C."/>
            <person name="Maumus F."/>
            <person name="Mayer C."/>
            <person name="Miller J."/>
            <person name="Monier A."/>
            <person name="Salamov A."/>
            <person name="Young J."/>
            <person name="Aguilar M."/>
            <person name="Claverie J.M."/>
            <person name="Frickenhaus S."/>
            <person name="Gonzalez K."/>
            <person name="Herman E.K."/>
            <person name="Lin Y.C."/>
            <person name="Napier J."/>
            <person name="Ogata H."/>
            <person name="Sarno A.F."/>
            <person name="Shmutz J."/>
            <person name="Schroeder D."/>
            <person name="de Vargas C."/>
            <person name="Verret F."/>
            <person name="von Dassow P."/>
            <person name="Valentin K."/>
            <person name="Van de Peer Y."/>
            <person name="Wheeler G."/>
            <person name="Dacks J.B."/>
            <person name="Delwiche C.F."/>
            <person name="Dyhrman S.T."/>
            <person name="Glockner G."/>
            <person name="John U."/>
            <person name="Richards T."/>
            <person name="Worden A.Z."/>
            <person name="Zhang X."/>
            <person name="Grigoriev I.V."/>
            <person name="Allen A.E."/>
            <person name="Bidle K."/>
            <person name="Borodovsky M."/>
            <person name="Bowler C."/>
            <person name="Brownlee C."/>
            <person name="Cock J.M."/>
            <person name="Elias M."/>
            <person name="Gladyshev V.N."/>
            <person name="Groth M."/>
            <person name="Guda C."/>
            <person name="Hadaegh A."/>
            <person name="Iglesias-Rodriguez M.D."/>
            <person name="Jenkins J."/>
            <person name="Jones B.M."/>
            <person name="Lawson T."/>
            <person name="Leese F."/>
            <person name="Lindquist E."/>
            <person name="Lobanov A."/>
            <person name="Lomsadze A."/>
            <person name="Malik S.B."/>
            <person name="Marsh M.E."/>
            <person name="Mackinder L."/>
            <person name="Mock T."/>
            <person name="Mueller-Roeber B."/>
            <person name="Pagarete A."/>
            <person name="Parker M."/>
            <person name="Probert I."/>
            <person name="Quesneville H."/>
            <person name="Raines C."/>
            <person name="Rensing S.A."/>
            <person name="Riano-Pachon D.M."/>
            <person name="Richier S."/>
            <person name="Rokitta S."/>
            <person name="Shiraiwa Y."/>
            <person name="Soanes D.M."/>
            <person name="van der Giezen M."/>
            <person name="Wahlund T.M."/>
            <person name="Williams B."/>
            <person name="Wilson W."/>
            <person name="Wolfe G."/>
            <person name="Wurch L.L."/>
        </authorList>
    </citation>
    <scope>NUCLEOTIDE SEQUENCE</scope>
</reference>
<sequence length="333" mass="37247">MKPLHLLPAGEAHPHRISSPLSEPGVVFIKTHATGSSTLTSIMHRFCDANGSTCFVYPRGVHAGSTLSAAQLRDWVAPDSIRIFANHAVYEPVSFAALFPTHKVVSLFRHPVARLASSLRHARTAKLEWWLSAALSGRPRALPWARACGPQGPLMSEHVPLQHLWRLDLVMLTEEYDRSLVLLRRLLGWSLADLLYLRLKESSGHQQALASRFERWLYGAVANTSEGSAANLMWQRCVLSDETRLYFWAQQRFREQLRVAAPGIEQEERRFAELQAELAAACSGTKAAARPHCARFFEDNLQWNARHGGGTTRAASGASTTETDRQERRSDHT</sequence>
<evidence type="ECO:0000256" key="5">
    <source>
        <dbReference type="ARBA" id="ARBA00022968"/>
    </source>
</evidence>
<keyword evidence="4" id="KW-0812">Transmembrane</keyword>
<dbReference type="GO" id="GO:0000139">
    <property type="term" value="C:Golgi membrane"/>
    <property type="evidence" value="ECO:0007669"/>
    <property type="project" value="UniProtKB-SubCell"/>
</dbReference>
<evidence type="ECO:0000256" key="3">
    <source>
        <dbReference type="ARBA" id="ARBA00022679"/>
    </source>
</evidence>
<reference evidence="11" key="2">
    <citation type="submission" date="2024-10" db="UniProtKB">
        <authorList>
            <consortium name="EnsemblProtists"/>
        </authorList>
    </citation>
    <scope>IDENTIFICATION</scope>
</reference>
<evidence type="ECO:0008006" key="13">
    <source>
        <dbReference type="Google" id="ProtNLM"/>
    </source>
</evidence>
<keyword evidence="7" id="KW-0333">Golgi apparatus</keyword>
<evidence type="ECO:0000256" key="8">
    <source>
        <dbReference type="ARBA" id="ARBA00023136"/>
    </source>
</evidence>
<evidence type="ECO:0000256" key="9">
    <source>
        <dbReference type="ARBA" id="ARBA00023180"/>
    </source>
</evidence>
<protein>
    <recommendedName>
        <fullName evidence="13">Sulfotransferase domain-containing protein</fullName>
    </recommendedName>
</protein>
<dbReference type="PANTHER" id="PTHR14647:SF87">
    <property type="entry name" value="PUTATIVE-RELATED"/>
    <property type="match status" value="1"/>
</dbReference>
<keyword evidence="6" id="KW-1133">Transmembrane helix</keyword>
<evidence type="ECO:0000256" key="10">
    <source>
        <dbReference type="SAM" id="MobiDB-lite"/>
    </source>
</evidence>
<proteinExistence type="inferred from homology"/>
<dbReference type="GeneID" id="17255725"/>
<organism evidence="11 12">
    <name type="scientific">Emiliania huxleyi (strain CCMP1516)</name>
    <dbReference type="NCBI Taxonomy" id="280463"/>
    <lineage>
        <taxon>Eukaryota</taxon>
        <taxon>Haptista</taxon>
        <taxon>Haptophyta</taxon>
        <taxon>Prymnesiophyceae</taxon>
        <taxon>Isochrysidales</taxon>
        <taxon>Noelaerhabdaceae</taxon>
        <taxon>Emiliania</taxon>
    </lineage>
</organism>
<evidence type="ECO:0000313" key="12">
    <source>
        <dbReference type="Proteomes" id="UP000013827"/>
    </source>
</evidence>
<dbReference type="PaxDb" id="2903-EOD09560"/>
<evidence type="ECO:0000313" key="11">
    <source>
        <dbReference type="EnsemblProtists" id="EOD09560"/>
    </source>
</evidence>
<evidence type="ECO:0000256" key="7">
    <source>
        <dbReference type="ARBA" id="ARBA00023034"/>
    </source>
</evidence>
<accession>A0A0D3IE75</accession>
<keyword evidence="8" id="KW-0472">Membrane</keyword>
<dbReference type="GO" id="GO:0001733">
    <property type="term" value="F:galactosylceramide sulfotransferase activity"/>
    <property type="evidence" value="ECO:0007669"/>
    <property type="project" value="InterPro"/>
</dbReference>